<protein>
    <submittedName>
        <fullName evidence="2">Aldo/keto reductase</fullName>
    </submittedName>
</protein>
<proteinExistence type="predicted"/>
<dbReference type="Gene3D" id="3.20.20.100">
    <property type="entry name" value="NADP-dependent oxidoreductase domain"/>
    <property type="match status" value="1"/>
</dbReference>
<dbReference type="PANTHER" id="PTHR42686">
    <property type="entry name" value="GH17980P-RELATED"/>
    <property type="match status" value="1"/>
</dbReference>
<dbReference type="EMBL" id="VBAN01000480">
    <property type="protein sequence ID" value="TMI77753.1"/>
    <property type="molecule type" value="Genomic_DNA"/>
</dbReference>
<name>A0A537J2K8_9BACT</name>
<dbReference type="InterPro" id="IPR023210">
    <property type="entry name" value="NADP_OxRdtase_dom"/>
</dbReference>
<evidence type="ECO:0000259" key="1">
    <source>
        <dbReference type="Pfam" id="PF00248"/>
    </source>
</evidence>
<reference evidence="2 3" key="1">
    <citation type="journal article" date="2019" name="Nat. Microbiol.">
        <title>Mediterranean grassland soil C-N compound turnover is dependent on rainfall and depth, and is mediated by genomically divergent microorganisms.</title>
        <authorList>
            <person name="Diamond S."/>
            <person name="Andeer P.F."/>
            <person name="Li Z."/>
            <person name="Crits-Christoph A."/>
            <person name="Burstein D."/>
            <person name="Anantharaman K."/>
            <person name="Lane K.R."/>
            <person name="Thomas B.C."/>
            <person name="Pan C."/>
            <person name="Northen T.R."/>
            <person name="Banfield J.F."/>
        </authorList>
    </citation>
    <scope>NUCLEOTIDE SEQUENCE [LARGE SCALE GENOMIC DNA]</scope>
    <source>
        <strain evidence="2">NP_6</strain>
    </source>
</reference>
<feature type="non-terminal residue" evidence="2">
    <location>
        <position position="1"/>
    </location>
</feature>
<gene>
    <name evidence="2" type="ORF">E6H03_13315</name>
</gene>
<dbReference type="AlphaFoldDB" id="A0A537J2K8"/>
<comment type="caution">
    <text evidence="2">The sequence shown here is derived from an EMBL/GenBank/DDBJ whole genome shotgun (WGS) entry which is preliminary data.</text>
</comment>
<feature type="domain" description="NADP-dependent oxidoreductase" evidence="1">
    <location>
        <begin position="3"/>
        <end position="143"/>
    </location>
</feature>
<accession>A0A537J2K8</accession>
<dbReference type="Pfam" id="PF00248">
    <property type="entry name" value="Aldo_ket_red"/>
    <property type="match status" value="1"/>
</dbReference>
<dbReference type="GO" id="GO:0005829">
    <property type="term" value="C:cytosol"/>
    <property type="evidence" value="ECO:0007669"/>
    <property type="project" value="TreeGrafter"/>
</dbReference>
<evidence type="ECO:0000313" key="3">
    <source>
        <dbReference type="Proteomes" id="UP000318093"/>
    </source>
</evidence>
<dbReference type="GO" id="GO:0016491">
    <property type="term" value="F:oxidoreductase activity"/>
    <property type="evidence" value="ECO:0007669"/>
    <property type="project" value="InterPro"/>
</dbReference>
<evidence type="ECO:0000313" key="2">
    <source>
        <dbReference type="EMBL" id="TMI77753.1"/>
    </source>
</evidence>
<sequence>ETIGAVGVGMNQTAMLVRFAREADVDCFLVAGRYTLLDQTALEELLPACLERRIAVIAGGVYNSGILADPRPGATFDYIPARPDLITRARRLKKVCARHDVPLKAAAIQFPLGHPAVAAVLIGCRSAAEVDENVRMFRCEIPAGLWDDLRRERLIPEGVPAPDAAGRRA</sequence>
<dbReference type="PANTHER" id="PTHR42686:SF1">
    <property type="entry name" value="GH17980P-RELATED"/>
    <property type="match status" value="1"/>
</dbReference>
<dbReference type="SUPFAM" id="SSF51430">
    <property type="entry name" value="NAD(P)-linked oxidoreductase"/>
    <property type="match status" value="1"/>
</dbReference>
<dbReference type="InterPro" id="IPR020471">
    <property type="entry name" value="AKR"/>
</dbReference>
<dbReference type="Proteomes" id="UP000318093">
    <property type="component" value="Unassembled WGS sequence"/>
</dbReference>
<organism evidence="2 3">
    <name type="scientific">Candidatus Segetimicrobium genomatis</name>
    <dbReference type="NCBI Taxonomy" id="2569760"/>
    <lineage>
        <taxon>Bacteria</taxon>
        <taxon>Bacillati</taxon>
        <taxon>Candidatus Sysuimicrobiota</taxon>
        <taxon>Candidatus Sysuimicrobiia</taxon>
        <taxon>Candidatus Sysuimicrobiales</taxon>
        <taxon>Candidatus Segetimicrobiaceae</taxon>
        <taxon>Candidatus Segetimicrobium</taxon>
    </lineage>
</organism>
<dbReference type="InterPro" id="IPR036812">
    <property type="entry name" value="NAD(P)_OxRdtase_dom_sf"/>
</dbReference>